<dbReference type="PANTHER" id="PTHR10362">
    <property type="entry name" value="HISTIDINE AMMONIA-LYASE"/>
    <property type="match status" value="1"/>
</dbReference>
<sequence length="506" mass="52695">MNEFTLQADRRLTLADVVAASKGPLRVIFAPKVVERIQRARAVVDAHIAGDIPVYGLNTGLGGNVGHRIKPEEIPAFQEQMVRGRIAGVGEQLPVETCRAALFCRIAALAKGGGGISPHVLEQMVEMLARDVIPAIPSRGSLGTGDLIILMSVAAVAIGRGRAWVGGRLLPGAEALASAGLKPATLGAKDGLAIANASSVTVAMAALSLEAVRDILDVHVAAATLACEGYGANPRIFDERLALARPARGQVEAAALFRKGLEGSDLHGNARLVQDAISFRALSQVTGSTFAAYEAAKEAVEIELNAAADNPLVIAETGEIHSSANFHTPAIALAFDSLAIAMTHLATASANRSIKLMTGRLSGVPNYLSPVGGASAGFVPMQKAISALQAEVRLKAAPASLDGLAVSDTVEDLTPHSALTIRKLDEQNELTRWLVTIETMLAAQACDLRAAGKPRTLGKVGTKLQALVRAVIPALDTDRETGPDAEALHEVLWQAPTVAAIHELVG</sequence>
<dbReference type="Gene3D" id="1.10.275.10">
    <property type="entry name" value="Fumarase/aspartase (N-terminal domain)"/>
    <property type="match status" value="1"/>
</dbReference>
<reference evidence="2" key="1">
    <citation type="journal article" date="2019" name="Int. J. Syst. Evol. Microbiol.">
        <title>The Global Catalogue of Microorganisms (GCM) 10K type strain sequencing project: providing services to taxonomists for standard genome sequencing and annotation.</title>
        <authorList>
            <consortium name="The Broad Institute Genomics Platform"/>
            <consortium name="The Broad Institute Genome Sequencing Center for Infectious Disease"/>
            <person name="Wu L."/>
            <person name="Ma J."/>
        </authorList>
    </citation>
    <scope>NUCLEOTIDE SEQUENCE [LARGE SCALE GENOMIC DNA]</scope>
    <source>
        <strain evidence="2">NBRC 101365</strain>
    </source>
</reference>
<dbReference type="SUPFAM" id="SSF48557">
    <property type="entry name" value="L-aspartase-like"/>
    <property type="match status" value="1"/>
</dbReference>
<organism evidence="1 2">
    <name type="scientific">Labrys miyagiensis</name>
    <dbReference type="NCBI Taxonomy" id="346912"/>
    <lineage>
        <taxon>Bacteria</taxon>
        <taxon>Pseudomonadati</taxon>
        <taxon>Pseudomonadota</taxon>
        <taxon>Alphaproteobacteria</taxon>
        <taxon>Hyphomicrobiales</taxon>
        <taxon>Xanthobacteraceae</taxon>
        <taxon>Labrys</taxon>
    </lineage>
</organism>
<name>A0ABQ6CHB0_9HYPH</name>
<dbReference type="InterPro" id="IPR008948">
    <property type="entry name" value="L-Aspartase-like"/>
</dbReference>
<dbReference type="Gene3D" id="1.20.200.10">
    <property type="entry name" value="Fumarase/aspartase (Central domain)"/>
    <property type="match status" value="1"/>
</dbReference>
<accession>A0ABQ6CHB0</accession>
<comment type="caution">
    <text evidence="1">The sequence shown here is derived from an EMBL/GenBank/DDBJ whole genome shotgun (WGS) entry which is preliminary data.</text>
</comment>
<proteinExistence type="predicted"/>
<dbReference type="RefSeq" id="WP_284312202.1">
    <property type="nucleotide sequence ID" value="NZ_BSPC01000022.1"/>
</dbReference>
<gene>
    <name evidence="1" type="ORF">GCM10007874_23220</name>
</gene>
<dbReference type="InterPro" id="IPR001106">
    <property type="entry name" value="Aromatic_Lyase"/>
</dbReference>
<dbReference type="Pfam" id="PF00221">
    <property type="entry name" value="Lyase_aromatic"/>
    <property type="match status" value="1"/>
</dbReference>
<dbReference type="CDD" id="cd00332">
    <property type="entry name" value="PAL-HAL"/>
    <property type="match status" value="1"/>
</dbReference>
<evidence type="ECO:0000313" key="1">
    <source>
        <dbReference type="EMBL" id="GLS19305.1"/>
    </source>
</evidence>
<dbReference type="Proteomes" id="UP001156882">
    <property type="component" value="Unassembled WGS sequence"/>
</dbReference>
<keyword evidence="2" id="KW-1185">Reference proteome</keyword>
<dbReference type="InterPro" id="IPR024083">
    <property type="entry name" value="Fumarase/histidase_N"/>
</dbReference>
<evidence type="ECO:0000313" key="2">
    <source>
        <dbReference type="Proteomes" id="UP001156882"/>
    </source>
</evidence>
<dbReference type="EMBL" id="BSPC01000022">
    <property type="protein sequence ID" value="GLS19305.1"/>
    <property type="molecule type" value="Genomic_DNA"/>
</dbReference>
<protein>
    <submittedName>
        <fullName evidence="1">Histidine ammonia-lyase</fullName>
    </submittedName>
</protein>